<keyword evidence="2" id="KW-1185">Reference proteome</keyword>
<evidence type="ECO:0000313" key="2">
    <source>
        <dbReference type="Proteomes" id="UP000199437"/>
    </source>
</evidence>
<name>A0A1I0MN76_9BACT</name>
<dbReference type="Proteomes" id="UP000199437">
    <property type="component" value="Unassembled WGS sequence"/>
</dbReference>
<gene>
    <name evidence="1" type="ORF">SAMN05216290_0554</name>
</gene>
<dbReference type="STRING" id="1267423.SAMN05216290_0554"/>
<dbReference type="EMBL" id="FOIR01000001">
    <property type="protein sequence ID" value="SEV89888.1"/>
    <property type="molecule type" value="Genomic_DNA"/>
</dbReference>
<proteinExistence type="predicted"/>
<accession>A0A1I0MN76</accession>
<organism evidence="1 2">
    <name type="scientific">Roseivirga pacifica</name>
    <dbReference type="NCBI Taxonomy" id="1267423"/>
    <lineage>
        <taxon>Bacteria</taxon>
        <taxon>Pseudomonadati</taxon>
        <taxon>Bacteroidota</taxon>
        <taxon>Cytophagia</taxon>
        <taxon>Cytophagales</taxon>
        <taxon>Roseivirgaceae</taxon>
        <taxon>Roseivirga</taxon>
    </lineage>
</organism>
<reference evidence="2" key="1">
    <citation type="submission" date="2016-10" db="EMBL/GenBank/DDBJ databases">
        <authorList>
            <person name="Varghese N."/>
            <person name="Submissions S."/>
        </authorList>
    </citation>
    <scope>NUCLEOTIDE SEQUENCE [LARGE SCALE GENOMIC DNA]</scope>
    <source>
        <strain evidence="2">CGMCC 1.12402</strain>
    </source>
</reference>
<sequence>MFSKPSFLETFKRKGKWKNFDGNINILSNINDSDISKILSEKGIHSIQLYEFTQPSKSTWQSLNKLFEKNPDIGLRVLNHEKLNFSFYELIPSVRLSFNCLVQH</sequence>
<evidence type="ECO:0000313" key="1">
    <source>
        <dbReference type="EMBL" id="SEV89888.1"/>
    </source>
</evidence>
<dbReference type="AlphaFoldDB" id="A0A1I0MN76"/>
<protein>
    <submittedName>
        <fullName evidence="1">Uncharacterized protein</fullName>
    </submittedName>
</protein>